<dbReference type="AlphaFoldDB" id="A0A0F9ACU2"/>
<dbReference type="GO" id="GO:0004852">
    <property type="term" value="F:uroporphyrinogen-III synthase activity"/>
    <property type="evidence" value="ECO:0007669"/>
    <property type="project" value="InterPro"/>
</dbReference>
<dbReference type="SUPFAM" id="SSF69618">
    <property type="entry name" value="HemD-like"/>
    <property type="match status" value="1"/>
</dbReference>
<gene>
    <name evidence="2" type="ORF">LCGC14_2588360</name>
</gene>
<feature type="domain" description="Tetrapyrrole biosynthesis uroporphyrinogen III synthase" evidence="1">
    <location>
        <begin position="3"/>
        <end position="74"/>
    </location>
</feature>
<dbReference type="InterPro" id="IPR003754">
    <property type="entry name" value="4pyrrol_synth_uPrphyn_synth"/>
</dbReference>
<name>A0A0F9ACU2_9ZZZZ</name>
<dbReference type="EMBL" id="LAZR01043384">
    <property type="protein sequence ID" value="KKL07205.1"/>
    <property type="molecule type" value="Genomic_DNA"/>
</dbReference>
<comment type="caution">
    <text evidence="2">The sequence shown here is derived from an EMBL/GenBank/DDBJ whole genome shotgun (WGS) entry which is preliminary data.</text>
</comment>
<dbReference type="InterPro" id="IPR036108">
    <property type="entry name" value="4pyrrol_syn_uPrphyn_synt_sf"/>
</dbReference>
<evidence type="ECO:0000259" key="1">
    <source>
        <dbReference type="Pfam" id="PF02602"/>
    </source>
</evidence>
<protein>
    <recommendedName>
        <fullName evidence="1">Tetrapyrrole biosynthesis uroporphyrinogen III synthase domain-containing protein</fullName>
    </recommendedName>
</protein>
<dbReference type="Pfam" id="PF02602">
    <property type="entry name" value="HEM4"/>
    <property type="match status" value="1"/>
</dbReference>
<evidence type="ECO:0000313" key="2">
    <source>
        <dbReference type="EMBL" id="KKL07205.1"/>
    </source>
</evidence>
<dbReference type="CDD" id="cd06578">
    <property type="entry name" value="HemD"/>
    <property type="match status" value="1"/>
</dbReference>
<sequence>NFLTALSEHRIDWICFTSSSTVTCLCELLGDEYRKLLSGVKLASIGPVTTKMLKQLQLTPATEASVHTIDGLTQAIIIDL</sequence>
<reference evidence="2" key="1">
    <citation type="journal article" date="2015" name="Nature">
        <title>Complex archaea that bridge the gap between prokaryotes and eukaryotes.</title>
        <authorList>
            <person name="Spang A."/>
            <person name="Saw J.H."/>
            <person name="Jorgensen S.L."/>
            <person name="Zaremba-Niedzwiedzka K."/>
            <person name="Martijn J."/>
            <person name="Lind A.E."/>
            <person name="van Eijk R."/>
            <person name="Schleper C."/>
            <person name="Guy L."/>
            <person name="Ettema T.J."/>
        </authorList>
    </citation>
    <scope>NUCLEOTIDE SEQUENCE</scope>
</reference>
<accession>A0A0F9ACU2</accession>
<feature type="non-terminal residue" evidence="2">
    <location>
        <position position="1"/>
    </location>
</feature>
<dbReference type="GO" id="GO:0033014">
    <property type="term" value="P:tetrapyrrole biosynthetic process"/>
    <property type="evidence" value="ECO:0007669"/>
    <property type="project" value="InterPro"/>
</dbReference>
<organism evidence="2">
    <name type="scientific">marine sediment metagenome</name>
    <dbReference type="NCBI Taxonomy" id="412755"/>
    <lineage>
        <taxon>unclassified sequences</taxon>
        <taxon>metagenomes</taxon>
        <taxon>ecological metagenomes</taxon>
    </lineage>
</organism>
<proteinExistence type="predicted"/>
<dbReference type="Gene3D" id="3.40.50.10090">
    <property type="match status" value="1"/>
</dbReference>